<organism evidence="2 3">
    <name type="scientific">Mucilaginibacter paludis DSM 18603</name>
    <dbReference type="NCBI Taxonomy" id="714943"/>
    <lineage>
        <taxon>Bacteria</taxon>
        <taxon>Pseudomonadati</taxon>
        <taxon>Bacteroidota</taxon>
        <taxon>Sphingobacteriia</taxon>
        <taxon>Sphingobacteriales</taxon>
        <taxon>Sphingobacteriaceae</taxon>
        <taxon>Mucilaginibacter</taxon>
    </lineage>
</organism>
<feature type="transmembrane region" description="Helical" evidence="1">
    <location>
        <begin position="105"/>
        <end position="123"/>
    </location>
</feature>
<gene>
    <name evidence="2" type="ORF">Mucpa_0879</name>
</gene>
<feature type="transmembrane region" description="Helical" evidence="1">
    <location>
        <begin position="77"/>
        <end position="99"/>
    </location>
</feature>
<dbReference type="eggNOG" id="ENOG5033WT5">
    <property type="taxonomic scope" value="Bacteria"/>
</dbReference>
<dbReference type="HOGENOM" id="CLU_1684595_0_0_10"/>
<feature type="transmembrane region" description="Helical" evidence="1">
    <location>
        <begin position="135"/>
        <end position="155"/>
    </location>
</feature>
<dbReference type="EMBL" id="CM001403">
    <property type="protein sequence ID" value="EHQ25060.1"/>
    <property type="molecule type" value="Genomic_DNA"/>
</dbReference>
<evidence type="ECO:0000256" key="1">
    <source>
        <dbReference type="SAM" id="Phobius"/>
    </source>
</evidence>
<keyword evidence="3" id="KW-1185">Reference proteome</keyword>
<feature type="transmembrane region" description="Helical" evidence="1">
    <location>
        <begin position="47"/>
        <end position="65"/>
    </location>
</feature>
<dbReference type="AlphaFoldDB" id="H1YBI9"/>
<keyword evidence="1" id="KW-0472">Membrane</keyword>
<name>H1YBI9_9SPHI</name>
<dbReference type="Proteomes" id="UP000002774">
    <property type="component" value="Chromosome"/>
</dbReference>
<proteinExistence type="predicted"/>
<sequence length="156" mass="18347">MLISLFIYLFYRTDRTFVNEIAIRLISFQKYKMLKARVGRLLPLNSLAIYSLPEGLWVFCITLTSKTFYVKLNKWRLNCVFIPLIFCVSLEILQLWHITNGRFDFMDIAVSLVFWIIASNILTEKDEKQNIFARPNSNSIICLASYCIVYLAHVFK</sequence>
<keyword evidence="1" id="KW-0812">Transmembrane</keyword>
<reference evidence="2" key="1">
    <citation type="submission" date="2011-09" db="EMBL/GenBank/DDBJ databases">
        <title>The permanent draft genome of Mucilaginibacter paludis DSM 18603.</title>
        <authorList>
            <consortium name="US DOE Joint Genome Institute (JGI-PGF)"/>
            <person name="Lucas S."/>
            <person name="Han J."/>
            <person name="Lapidus A."/>
            <person name="Bruce D."/>
            <person name="Goodwin L."/>
            <person name="Pitluck S."/>
            <person name="Peters L."/>
            <person name="Kyrpides N."/>
            <person name="Mavromatis K."/>
            <person name="Ivanova N."/>
            <person name="Mikhailova N."/>
            <person name="Held B."/>
            <person name="Detter J.C."/>
            <person name="Tapia R."/>
            <person name="Han C."/>
            <person name="Land M."/>
            <person name="Hauser L."/>
            <person name="Markowitz V."/>
            <person name="Cheng J.-F."/>
            <person name="Hugenholtz P."/>
            <person name="Woyke T."/>
            <person name="Wu D."/>
            <person name="Tindall B."/>
            <person name="Brambilla E."/>
            <person name="Klenk H.-P."/>
            <person name="Eisen J.A."/>
        </authorList>
    </citation>
    <scope>NUCLEOTIDE SEQUENCE [LARGE SCALE GENOMIC DNA]</scope>
    <source>
        <strain evidence="2">DSM 18603</strain>
    </source>
</reference>
<protein>
    <submittedName>
        <fullName evidence="2">Uncharacterized protein</fullName>
    </submittedName>
</protein>
<evidence type="ECO:0000313" key="3">
    <source>
        <dbReference type="Proteomes" id="UP000002774"/>
    </source>
</evidence>
<accession>H1YBI9</accession>
<keyword evidence="1" id="KW-1133">Transmembrane helix</keyword>
<dbReference type="STRING" id="714943.Mucpa_0879"/>
<evidence type="ECO:0000313" key="2">
    <source>
        <dbReference type="EMBL" id="EHQ25060.1"/>
    </source>
</evidence>